<dbReference type="AlphaFoldDB" id="A0A5E5P268"/>
<evidence type="ECO:0008006" key="3">
    <source>
        <dbReference type="Google" id="ProtNLM"/>
    </source>
</evidence>
<protein>
    <recommendedName>
        <fullName evidence="3">Lipoprotein</fullName>
    </recommendedName>
</protein>
<dbReference type="Proteomes" id="UP000364291">
    <property type="component" value="Unassembled WGS sequence"/>
</dbReference>
<proteinExistence type="predicted"/>
<sequence>MNAPARLALTVVLIVAALAFMACREITSWYACRAAHDTTYCLFTWEN</sequence>
<reference evidence="1 2" key="1">
    <citation type="submission" date="2019-08" db="EMBL/GenBank/DDBJ databases">
        <authorList>
            <person name="Peeters C."/>
        </authorList>
    </citation>
    <scope>NUCLEOTIDE SEQUENCE [LARGE SCALE GENOMIC DNA]</scope>
    <source>
        <strain evidence="1 2">LMG 18089</strain>
    </source>
</reference>
<evidence type="ECO:0000313" key="2">
    <source>
        <dbReference type="Proteomes" id="UP000364291"/>
    </source>
</evidence>
<organism evidence="1 2">
    <name type="scientific">Pandoraea apista</name>
    <dbReference type="NCBI Taxonomy" id="93218"/>
    <lineage>
        <taxon>Bacteria</taxon>
        <taxon>Pseudomonadati</taxon>
        <taxon>Pseudomonadota</taxon>
        <taxon>Betaproteobacteria</taxon>
        <taxon>Burkholderiales</taxon>
        <taxon>Burkholderiaceae</taxon>
        <taxon>Pandoraea</taxon>
    </lineage>
</organism>
<accession>A0A5E5P268</accession>
<dbReference type="EMBL" id="CABPSX010000002">
    <property type="protein sequence ID" value="VVG70662.1"/>
    <property type="molecule type" value="Genomic_DNA"/>
</dbReference>
<gene>
    <name evidence="1" type="ORF">PAP18089_01626</name>
</gene>
<evidence type="ECO:0000313" key="1">
    <source>
        <dbReference type="EMBL" id="VVG70662.1"/>
    </source>
</evidence>
<dbReference type="PROSITE" id="PS51257">
    <property type="entry name" value="PROKAR_LIPOPROTEIN"/>
    <property type="match status" value="1"/>
</dbReference>
<dbReference type="RefSeq" id="WP_172417161.1">
    <property type="nucleotide sequence ID" value="NZ_CABPSX010000002.1"/>
</dbReference>
<name>A0A5E5P268_9BURK</name>